<name>A0A852T0B8_9MICO</name>
<dbReference type="RefSeq" id="WP_343037254.1">
    <property type="nucleotide sequence ID" value="NZ_BAAAPX010000001.1"/>
</dbReference>
<sequence length="120" mass="13072">MTSAPDQHARLTVGPNDILRFVLELFAIVSLGIWGFLAWPLPWNILVGIGAPVVAILLWALFRSPRAVLHVDPFVKAIVEIVVMGSAAFAWWDLGQPLVAIVFAVIATISGVINGRREFS</sequence>
<accession>A0A852T0B8</accession>
<dbReference type="InterPro" id="IPR021214">
    <property type="entry name" value="DUF2568"/>
</dbReference>
<evidence type="ECO:0008006" key="4">
    <source>
        <dbReference type="Google" id="ProtNLM"/>
    </source>
</evidence>
<dbReference type="Pfam" id="PF10823">
    <property type="entry name" value="DUF2568"/>
    <property type="match status" value="1"/>
</dbReference>
<dbReference type="AlphaFoldDB" id="A0A852T0B8"/>
<feature type="transmembrane region" description="Helical" evidence="1">
    <location>
        <begin position="98"/>
        <end position="115"/>
    </location>
</feature>
<dbReference type="Proteomes" id="UP000589620">
    <property type="component" value="Unassembled WGS sequence"/>
</dbReference>
<feature type="transmembrane region" description="Helical" evidence="1">
    <location>
        <begin position="45"/>
        <end position="62"/>
    </location>
</feature>
<proteinExistence type="predicted"/>
<protein>
    <recommendedName>
        <fullName evidence="4">DUF2568 domain-containing protein</fullName>
    </recommendedName>
</protein>
<keyword evidence="1" id="KW-1133">Transmembrane helix</keyword>
<comment type="caution">
    <text evidence="2">The sequence shown here is derived from an EMBL/GenBank/DDBJ whole genome shotgun (WGS) entry which is preliminary data.</text>
</comment>
<organism evidence="2 3">
    <name type="scientific">Leifsonia soli</name>
    <dbReference type="NCBI Taxonomy" id="582665"/>
    <lineage>
        <taxon>Bacteria</taxon>
        <taxon>Bacillati</taxon>
        <taxon>Actinomycetota</taxon>
        <taxon>Actinomycetes</taxon>
        <taxon>Micrococcales</taxon>
        <taxon>Microbacteriaceae</taxon>
        <taxon>Leifsonia</taxon>
    </lineage>
</organism>
<evidence type="ECO:0000256" key="1">
    <source>
        <dbReference type="SAM" id="Phobius"/>
    </source>
</evidence>
<reference evidence="2 3" key="1">
    <citation type="submission" date="2020-07" db="EMBL/GenBank/DDBJ databases">
        <title>Sequencing the genomes of 1000 actinobacteria strains.</title>
        <authorList>
            <person name="Klenk H.-P."/>
        </authorList>
    </citation>
    <scope>NUCLEOTIDE SEQUENCE [LARGE SCALE GENOMIC DNA]</scope>
    <source>
        <strain evidence="2 3">DSM 23871</strain>
    </source>
</reference>
<evidence type="ECO:0000313" key="2">
    <source>
        <dbReference type="EMBL" id="NYD74343.1"/>
    </source>
</evidence>
<feature type="transmembrane region" description="Helical" evidence="1">
    <location>
        <begin position="74"/>
        <end position="92"/>
    </location>
</feature>
<keyword evidence="3" id="KW-1185">Reference proteome</keyword>
<keyword evidence="1" id="KW-0812">Transmembrane</keyword>
<keyword evidence="1" id="KW-0472">Membrane</keyword>
<feature type="transmembrane region" description="Helical" evidence="1">
    <location>
        <begin position="21"/>
        <end position="39"/>
    </location>
</feature>
<evidence type="ECO:0000313" key="3">
    <source>
        <dbReference type="Proteomes" id="UP000589620"/>
    </source>
</evidence>
<dbReference type="EMBL" id="JACCBJ010000001">
    <property type="protein sequence ID" value="NYD74343.1"/>
    <property type="molecule type" value="Genomic_DNA"/>
</dbReference>
<gene>
    <name evidence="2" type="ORF">BJ963_001862</name>
</gene>